<organism evidence="2 3">
    <name type="scientific">Pantherophis guttatus</name>
    <name type="common">Corn snake</name>
    <name type="synonym">Elaphe guttata</name>
    <dbReference type="NCBI Taxonomy" id="94885"/>
    <lineage>
        <taxon>Eukaryota</taxon>
        <taxon>Metazoa</taxon>
        <taxon>Chordata</taxon>
        <taxon>Craniata</taxon>
        <taxon>Vertebrata</taxon>
        <taxon>Euteleostomi</taxon>
        <taxon>Lepidosauria</taxon>
        <taxon>Squamata</taxon>
        <taxon>Bifurcata</taxon>
        <taxon>Unidentata</taxon>
        <taxon>Episquamata</taxon>
        <taxon>Toxicofera</taxon>
        <taxon>Serpentes</taxon>
        <taxon>Colubroidea</taxon>
        <taxon>Colubridae</taxon>
        <taxon>Colubrinae</taxon>
        <taxon>Pantherophis</taxon>
    </lineage>
</organism>
<dbReference type="Proteomes" id="UP001652622">
    <property type="component" value="Unplaced"/>
</dbReference>
<proteinExistence type="predicted"/>
<feature type="chain" id="PRO_5027903527" evidence="1">
    <location>
        <begin position="28"/>
        <end position="201"/>
    </location>
</feature>
<feature type="signal peptide" evidence="1">
    <location>
        <begin position="1"/>
        <end position="27"/>
    </location>
</feature>
<gene>
    <name evidence="3" type="primary">LOC117666634</name>
</gene>
<dbReference type="GeneID" id="117666634"/>
<name>A0A6P9BUX0_PANGU</name>
<evidence type="ECO:0000313" key="2">
    <source>
        <dbReference type="Proteomes" id="UP001652622"/>
    </source>
</evidence>
<evidence type="ECO:0000313" key="3">
    <source>
        <dbReference type="RefSeq" id="XP_034275288.1"/>
    </source>
</evidence>
<sequence length="201" mass="23101">MMKTGTYILTYMLVLGEISMTPVNSWAAVFPGIPVTPSNSVNILAPAIAKETAASKTTPIPESTTAPINSKIAAVHGHDAHHHFLAGEPISIGRYFPMSCSHHGYMQKAHGTPSHRSGNWKNDFCQWVERLKTIFIRIHHHNEKHHLQNWQIILWIRLGLISFGSMRTPFIHNRILLWILWTHFQSRIEHERKLKMKKKEH</sequence>
<protein>
    <submittedName>
        <fullName evidence="3">Uncharacterized protein LOC117666634 isoform X1</fullName>
    </submittedName>
</protein>
<reference evidence="3" key="1">
    <citation type="submission" date="2025-08" db="UniProtKB">
        <authorList>
            <consortium name="RefSeq"/>
        </authorList>
    </citation>
    <scope>IDENTIFICATION</scope>
    <source>
        <tissue evidence="3">Blood</tissue>
    </source>
</reference>
<dbReference type="KEGG" id="pgut:117666634"/>
<dbReference type="InParanoid" id="A0A6P9BUX0"/>
<dbReference type="RefSeq" id="XP_034275288.1">
    <property type="nucleotide sequence ID" value="XM_034419397.2"/>
</dbReference>
<keyword evidence="1" id="KW-0732">Signal</keyword>
<dbReference type="AlphaFoldDB" id="A0A6P9BUX0"/>
<accession>A0A6P9BUX0</accession>
<keyword evidence="2" id="KW-1185">Reference proteome</keyword>
<evidence type="ECO:0000256" key="1">
    <source>
        <dbReference type="SAM" id="SignalP"/>
    </source>
</evidence>